<evidence type="ECO:0000256" key="1">
    <source>
        <dbReference type="SAM" id="Coils"/>
    </source>
</evidence>
<name>A0A0N5B6P3_STREA</name>
<keyword evidence="3" id="KW-1185">Reference proteome</keyword>
<protein>
    <submittedName>
        <fullName evidence="4">Uncharacterized protein</fullName>
    </submittedName>
</protein>
<dbReference type="AlphaFoldDB" id="A0A0N5B6P3"/>
<evidence type="ECO:0000313" key="3">
    <source>
        <dbReference type="Proteomes" id="UP000046392"/>
    </source>
</evidence>
<dbReference type="Proteomes" id="UP000046392">
    <property type="component" value="Unplaced"/>
</dbReference>
<evidence type="ECO:0000256" key="2">
    <source>
        <dbReference type="SAM" id="MobiDB-lite"/>
    </source>
</evidence>
<feature type="coiled-coil region" evidence="1">
    <location>
        <begin position="133"/>
        <end position="211"/>
    </location>
</feature>
<proteinExistence type="predicted"/>
<evidence type="ECO:0000313" key="4">
    <source>
        <dbReference type="WBParaSite" id="SPAL_0000173000.1"/>
    </source>
</evidence>
<feature type="region of interest" description="Disordered" evidence="2">
    <location>
        <begin position="1"/>
        <end position="23"/>
    </location>
</feature>
<keyword evidence="1" id="KW-0175">Coiled coil</keyword>
<reference evidence="4" key="1">
    <citation type="submission" date="2017-02" db="UniProtKB">
        <authorList>
            <consortium name="WormBaseParasite"/>
        </authorList>
    </citation>
    <scope>IDENTIFICATION</scope>
</reference>
<organism evidence="3 4">
    <name type="scientific">Strongyloides papillosus</name>
    <name type="common">Intestinal threadworm</name>
    <dbReference type="NCBI Taxonomy" id="174720"/>
    <lineage>
        <taxon>Eukaryota</taxon>
        <taxon>Metazoa</taxon>
        <taxon>Ecdysozoa</taxon>
        <taxon>Nematoda</taxon>
        <taxon>Chromadorea</taxon>
        <taxon>Rhabditida</taxon>
        <taxon>Tylenchina</taxon>
        <taxon>Panagrolaimomorpha</taxon>
        <taxon>Strongyloidoidea</taxon>
        <taxon>Strongyloididae</taxon>
        <taxon>Strongyloides</taxon>
    </lineage>
</organism>
<accession>A0A0N5B6P3</accession>
<dbReference type="WBParaSite" id="SPAL_0000173000.1">
    <property type="protein sequence ID" value="SPAL_0000173000.1"/>
    <property type="gene ID" value="SPAL_0000173000"/>
</dbReference>
<feature type="coiled-coil region" evidence="1">
    <location>
        <begin position="240"/>
        <end position="385"/>
    </location>
</feature>
<sequence>MSNSPATPSFSTPSTSKSSINSNHLHNSKAVDYFQSSKSSSSTLSKNEILDLKCRLVNVKKQLKERERVIEELKNKTTLSDALKDEEANRPYLKQQVKVLTEICEQLLKAVQEGGEVDNQRLQCMEKLYSEHIEELTTTIMELRIENSDLKKVNTENGGKVIKIIRENEYLREHAKYLEEKMSRLTEDIEKEIAENKRLKLEYKKQEINQRQMNSSHANRLKDEIIAAKHECTIKMENVRISAEDKIKEQELEIKKLTLSGERLIKEIYRKEEAIEKMSTFIEKLLQQKKTASEEISNTLQVVQKEALSLKNENSRLKNKLREVESQYKSLENAIVNQNKEVDEGCYSLSTMKSQLLLSAREQQLDKDRHTIDKLQKQIQDLKKIPHATNVQKMLVEKSMKRTKRNCYMFIGGDDKRYENIGW</sequence>